<dbReference type="InterPro" id="IPR002347">
    <property type="entry name" value="SDR_fam"/>
</dbReference>
<dbReference type="GO" id="GO:0016491">
    <property type="term" value="F:oxidoreductase activity"/>
    <property type="evidence" value="ECO:0007669"/>
    <property type="project" value="UniProtKB-KW"/>
</dbReference>
<dbReference type="PRINTS" id="PR00081">
    <property type="entry name" value="GDHRDH"/>
</dbReference>
<name>A0A075HYW7_9EURY</name>
<organism evidence="3">
    <name type="scientific">uncultured marine group II/III euryarchaeote KM3_87_G01</name>
    <dbReference type="NCBI Taxonomy" id="1456533"/>
    <lineage>
        <taxon>Archaea</taxon>
        <taxon>Methanobacteriati</taxon>
        <taxon>Methanobacteriota</taxon>
        <taxon>environmental samples</taxon>
    </lineage>
</organism>
<dbReference type="InterPro" id="IPR036291">
    <property type="entry name" value="NAD(P)-bd_dom_sf"/>
</dbReference>
<evidence type="ECO:0000313" key="3">
    <source>
        <dbReference type="EMBL" id="AIF19782.1"/>
    </source>
</evidence>
<evidence type="ECO:0000256" key="1">
    <source>
        <dbReference type="ARBA" id="ARBA00023002"/>
    </source>
</evidence>
<dbReference type="SUPFAM" id="SSF51735">
    <property type="entry name" value="NAD(P)-binding Rossmann-fold domains"/>
    <property type="match status" value="1"/>
</dbReference>
<dbReference type="EMBL" id="KF901147">
    <property type="protein sequence ID" value="AIF19782.1"/>
    <property type="molecule type" value="Genomic_DNA"/>
</dbReference>
<dbReference type="Pfam" id="PF00106">
    <property type="entry name" value="adh_short"/>
    <property type="match status" value="1"/>
</dbReference>
<keyword evidence="1" id="KW-0560">Oxidoreductase</keyword>
<protein>
    <submittedName>
        <fullName evidence="3">Short-chain dehydrogenase/reductase SDR</fullName>
    </submittedName>
</protein>
<accession>A0A075HYW7</accession>
<reference evidence="3" key="1">
    <citation type="journal article" date="2014" name="Genome Biol. Evol.">
        <title>Pangenome evidence for extensive interdomain horizontal transfer affecting lineage core and shell genes in uncultured planktonic thaumarchaeota and euryarchaeota.</title>
        <authorList>
            <person name="Deschamps P."/>
            <person name="Zivanovic Y."/>
            <person name="Moreira D."/>
            <person name="Rodriguez-Valera F."/>
            <person name="Lopez-Garcia P."/>
        </authorList>
    </citation>
    <scope>NUCLEOTIDE SEQUENCE</scope>
</reference>
<dbReference type="Gene3D" id="3.40.50.720">
    <property type="entry name" value="NAD(P)-binding Rossmann-like Domain"/>
    <property type="match status" value="1"/>
</dbReference>
<dbReference type="AlphaFoldDB" id="A0A075HYW7"/>
<dbReference type="PANTHER" id="PTHR43157">
    <property type="entry name" value="PHOSPHATIDYLINOSITOL-GLYCAN BIOSYNTHESIS CLASS F PROTEIN-RELATED"/>
    <property type="match status" value="1"/>
</dbReference>
<proteinExistence type="inferred from homology"/>
<evidence type="ECO:0000256" key="2">
    <source>
        <dbReference type="RuleBase" id="RU000363"/>
    </source>
</evidence>
<sequence length="255" mass="28487">MIVVGRDQSRIDEVISEAKAIDGCGPISGEVCDLLEQDEIRALAERIKSQHSQLDVLVNNAGAIFTKKTKTSEGFERTWALNHNAYFLLTSLLKDQLISSPAARVISTASEAHRPGKMRWDDLQYDKRGNMSGWSTYCQSKLANILFTKELARKLDGTDVTANCIHPGFVNTGFSRNNGFIGRLLMALTWPVQRRDSKGAETIVWLAASEAARKHNGDYLYNHRLGKLSKAAKSNEDAAKLWRLSEQMTNTSDLW</sequence>
<comment type="similarity">
    <text evidence="2">Belongs to the short-chain dehydrogenases/reductases (SDR) family.</text>
</comment>
<dbReference type="PANTHER" id="PTHR43157:SF31">
    <property type="entry name" value="PHOSPHATIDYLINOSITOL-GLYCAN BIOSYNTHESIS CLASS F PROTEIN"/>
    <property type="match status" value="1"/>
</dbReference>
<dbReference type="PRINTS" id="PR00080">
    <property type="entry name" value="SDRFAMILY"/>
</dbReference>